<evidence type="ECO:0000313" key="4">
    <source>
        <dbReference type="Proteomes" id="UP000664293"/>
    </source>
</evidence>
<name>A0ABS3E6D6_9GAMM</name>
<gene>
    <name evidence="3" type="ORF">JF535_08250</name>
</gene>
<dbReference type="InterPro" id="IPR005804">
    <property type="entry name" value="FA_desaturase_dom"/>
</dbReference>
<feature type="transmembrane region" description="Helical" evidence="1">
    <location>
        <begin position="43"/>
        <end position="60"/>
    </location>
</feature>
<dbReference type="PANTHER" id="PTHR19353:SF19">
    <property type="entry name" value="DELTA(5) FATTY ACID DESATURASE C-RELATED"/>
    <property type="match status" value="1"/>
</dbReference>
<proteinExistence type="predicted"/>
<evidence type="ECO:0000313" key="3">
    <source>
        <dbReference type="EMBL" id="MBN8430842.1"/>
    </source>
</evidence>
<accession>A0ABS3E6D6</accession>
<dbReference type="InterPro" id="IPR012171">
    <property type="entry name" value="Fatty_acid_desaturase"/>
</dbReference>
<keyword evidence="4" id="KW-1185">Reference proteome</keyword>
<dbReference type="EMBL" id="JAEKJR010000002">
    <property type="protein sequence ID" value="MBN8430842.1"/>
    <property type="molecule type" value="Genomic_DNA"/>
</dbReference>
<feature type="transmembrane region" description="Helical" evidence="1">
    <location>
        <begin position="131"/>
        <end position="152"/>
    </location>
</feature>
<keyword evidence="1" id="KW-1133">Transmembrane helix</keyword>
<protein>
    <submittedName>
        <fullName evidence="3">Fatty acid desaturase</fullName>
    </submittedName>
</protein>
<dbReference type="RefSeq" id="WP_207001096.1">
    <property type="nucleotide sequence ID" value="NZ_JAEKJR010000002.1"/>
</dbReference>
<comment type="caution">
    <text evidence="3">The sequence shown here is derived from an EMBL/GenBank/DDBJ whole genome shotgun (WGS) entry which is preliminary data.</text>
</comment>
<evidence type="ECO:0000256" key="1">
    <source>
        <dbReference type="SAM" id="Phobius"/>
    </source>
</evidence>
<evidence type="ECO:0000259" key="2">
    <source>
        <dbReference type="Pfam" id="PF00487"/>
    </source>
</evidence>
<feature type="domain" description="Fatty acid desaturase" evidence="2">
    <location>
        <begin position="44"/>
        <end position="283"/>
    </location>
</feature>
<dbReference type="PANTHER" id="PTHR19353">
    <property type="entry name" value="FATTY ACID DESATURASE 2"/>
    <property type="match status" value="1"/>
</dbReference>
<keyword evidence="1" id="KW-0472">Membrane</keyword>
<keyword evidence="1" id="KW-0812">Transmembrane</keyword>
<reference evidence="3 4" key="1">
    <citation type="submission" date="2020-12" db="EMBL/GenBank/DDBJ databases">
        <title>Oil enriched cultivation method for isolating marine PHA-producing bacteria.</title>
        <authorList>
            <person name="Zheng W."/>
            <person name="Yu S."/>
            <person name="Huang Y."/>
        </authorList>
    </citation>
    <scope>NUCLEOTIDE SEQUENCE [LARGE SCALE GENOMIC DNA]</scope>
    <source>
        <strain evidence="3 4">SN0-2</strain>
    </source>
</reference>
<dbReference type="Pfam" id="PF00487">
    <property type="entry name" value="FA_desaturase"/>
    <property type="match status" value="1"/>
</dbReference>
<dbReference type="PROSITE" id="PS51257">
    <property type="entry name" value="PROKAR_LIPOPROTEIN"/>
    <property type="match status" value="1"/>
</dbReference>
<organism evidence="3 4">
    <name type="scientific">Microbulbifer salipaludis</name>
    <dbReference type="NCBI Taxonomy" id="187980"/>
    <lineage>
        <taxon>Bacteria</taxon>
        <taxon>Pseudomonadati</taxon>
        <taxon>Pseudomonadota</taxon>
        <taxon>Gammaproteobacteria</taxon>
        <taxon>Cellvibrionales</taxon>
        <taxon>Microbulbiferaceae</taxon>
        <taxon>Microbulbifer</taxon>
    </lineage>
</organism>
<feature type="transmembrane region" description="Helical" evidence="1">
    <location>
        <begin position="12"/>
        <end position="37"/>
    </location>
</feature>
<sequence length="319" mass="35956">MLKKNDIPAHFFVIPLWRVLFSIAFVWSGILSCWLVASYGESYLFGFAAIVLVGVLQYHLNVIGHDGLHFNVGRSRSANDLVCRFLLHGPLLSPLSLLRKNHLSHHAHLGGARDNDRHYYEISRFGNSRRWILWLISSLLGGMTFQVVRKLLFSRGGSGSSAKSPINVDSVLAKDLFSIGLTQLLILALLWFLFSGVHGYLVFWLLPMFTVMFGLNVVRSCLEHAVDVLDASRYLSFRPAVLERFFLSPYNMNFHAEHHFYPTVPMHHLPAFGRFLRRAGVKYDRLPGYMSRLCYLSRVSSAFAPDRGGAGELVDGGAS</sequence>
<dbReference type="Proteomes" id="UP000664293">
    <property type="component" value="Unassembled WGS sequence"/>
</dbReference>